<dbReference type="EMBL" id="JBHUPB010000007">
    <property type="protein sequence ID" value="MFD2967646.1"/>
    <property type="molecule type" value="Genomic_DNA"/>
</dbReference>
<evidence type="ECO:0000313" key="2">
    <source>
        <dbReference type="EMBL" id="MFD2967646.1"/>
    </source>
</evidence>
<comment type="caution">
    <text evidence="2">The sequence shown here is derived from an EMBL/GenBank/DDBJ whole genome shotgun (WGS) entry which is preliminary data.</text>
</comment>
<dbReference type="RefSeq" id="WP_320182926.1">
    <property type="nucleotide sequence ID" value="NZ_CP138332.1"/>
</dbReference>
<dbReference type="InterPro" id="IPR029044">
    <property type="entry name" value="Nucleotide-diphossugar_trans"/>
</dbReference>
<reference evidence="3" key="1">
    <citation type="journal article" date="2019" name="Int. J. Syst. Evol. Microbiol.">
        <title>The Global Catalogue of Microorganisms (GCM) 10K type strain sequencing project: providing services to taxonomists for standard genome sequencing and annotation.</title>
        <authorList>
            <consortium name="The Broad Institute Genomics Platform"/>
            <consortium name="The Broad Institute Genome Sequencing Center for Infectious Disease"/>
            <person name="Wu L."/>
            <person name="Ma J."/>
        </authorList>
    </citation>
    <scope>NUCLEOTIDE SEQUENCE [LARGE SCALE GENOMIC DNA]</scope>
    <source>
        <strain evidence="3">KCTC 22814</strain>
    </source>
</reference>
<evidence type="ECO:0000313" key="3">
    <source>
        <dbReference type="Proteomes" id="UP001597525"/>
    </source>
</evidence>
<gene>
    <name evidence="2" type="ORF">ACFS7Y_09620</name>
</gene>
<sequence length="339" mass="38187">MISSSKLSPGVSIVICSFNGGHKLIPTLEHIAAQEPIEKGQLELLYVDNGSTDQSLEIVRETWSNLKPAHIQLTIIEESTPGKYFALDAALAKAKFNCFIICDDDNWLNKDYAKRVFSTLSEHPTIGAIGGKSIATFQTENPTVPTWFLQDRQRYAIGGQGEKTGDVTYRKQLWGAGMGSRTLLYQSFYSKYPSAFLLQSDNEKGHFVAEDTEYCLRLILRGYKLHYDETLLLQHYVPTDRLSAEYNNKLNRQIEGAFIIIEKLNLATKLFGSLSYSAFGILRLKLLTPLRKLISSNKIRHQILSNLLFPSKTNQDIVIEQIRSFAKDPALPFATKNAD</sequence>
<dbReference type="Pfam" id="PF00535">
    <property type="entry name" value="Glycos_transf_2"/>
    <property type="match status" value="1"/>
</dbReference>
<feature type="domain" description="Glycosyltransferase 2-like" evidence="1">
    <location>
        <begin position="12"/>
        <end position="136"/>
    </location>
</feature>
<proteinExistence type="predicted"/>
<dbReference type="PANTHER" id="PTHR22916">
    <property type="entry name" value="GLYCOSYLTRANSFERASE"/>
    <property type="match status" value="1"/>
</dbReference>
<keyword evidence="3" id="KW-1185">Reference proteome</keyword>
<dbReference type="SUPFAM" id="SSF53448">
    <property type="entry name" value="Nucleotide-diphospho-sugar transferases"/>
    <property type="match status" value="1"/>
</dbReference>
<evidence type="ECO:0000259" key="1">
    <source>
        <dbReference type="Pfam" id="PF00535"/>
    </source>
</evidence>
<organism evidence="2 3">
    <name type="scientific">Sphingobacterium bambusae</name>
    <dbReference type="NCBI Taxonomy" id="662858"/>
    <lineage>
        <taxon>Bacteria</taxon>
        <taxon>Pseudomonadati</taxon>
        <taxon>Bacteroidota</taxon>
        <taxon>Sphingobacteriia</taxon>
        <taxon>Sphingobacteriales</taxon>
        <taxon>Sphingobacteriaceae</taxon>
        <taxon>Sphingobacterium</taxon>
    </lineage>
</organism>
<accession>A0ABW6BI76</accession>
<protein>
    <submittedName>
        <fullName evidence="2">Glycosyltransferase family 2 protein</fullName>
    </submittedName>
</protein>
<dbReference type="Proteomes" id="UP001597525">
    <property type="component" value="Unassembled WGS sequence"/>
</dbReference>
<dbReference type="Gene3D" id="3.90.550.10">
    <property type="entry name" value="Spore Coat Polysaccharide Biosynthesis Protein SpsA, Chain A"/>
    <property type="match status" value="1"/>
</dbReference>
<name>A0ABW6BI76_9SPHI</name>
<dbReference type="CDD" id="cd00761">
    <property type="entry name" value="Glyco_tranf_GTA_type"/>
    <property type="match status" value="1"/>
</dbReference>
<dbReference type="InterPro" id="IPR001173">
    <property type="entry name" value="Glyco_trans_2-like"/>
</dbReference>